<dbReference type="Proteomes" id="UP000504637">
    <property type="component" value="Unplaced"/>
</dbReference>
<reference evidence="2" key="3">
    <citation type="submission" date="2025-08" db="UniProtKB">
        <authorList>
            <consortium name="RefSeq"/>
        </authorList>
    </citation>
    <scope>IDENTIFICATION</scope>
    <source>
        <strain evidence="2">CBS 342.82</strain>
    </source>
</reference>
<evidence type="ECO:0000313" key="1">
    <source>
        <dbReference type="Proteomes" id="UP000504637"/>
    </source>
</evidence>
<keyword evidence="1" id="KW-1185">Reference proteome</keyword>
<protein>
    <submittedName>
        <fullName evidence="2">Uncharacterized protein</fullName>
    </submittedName>
</protein>
<gene>
    <name evidence="2" type="ORF">K489DRAFT_410240</name>
</gene>
<sequence>MSPSNSLSSFRSDSARQALQKIKGSIPAITDKMPSQLSRAKERVTAVRAWRNNLDQNTYRRTKQASDAMEDAYRKYKADTEAVRLARREFNEMKAAILRPATTEGYIELAKLALSWGRKTVRSSESRLKFLRTYRQAYAFEDVRGHIMRANEFLASATSAVEEAQKWYDMIWHVQLRHPANSGPHGSGRPKQQALGAPLKVKVGYESEAFRLRRTNPDVFRDVHIGN</sequence>
<dbReference type="OrthoDB" id="4497196at2759"/>
<proteinExistence type="predicted"/>
<dbReference type="AlphaFoldDB" id="A0A6J3M561"/>
<reference evidence="2" key="1">
    <citation type="submission" date="2020-01" db="EMBL/GenBank/DDBJ databases">
        <authorList>
            <consortium name="DOE Joint Genome Institute"/>
            <person name="Haridas S."/>
            <person name="Albert R."/>
            <person name="Binder M."/>
            <person name="Bloem J."/>
            <person name="Labutti K."/>
            <person name="Salamov A."/>
            <person name="Andreopoulos B."/>
            <person name="Baker S.E."/>
            <person name="Barry K."/>
            <person name="Bills G."/>
            <person name="Bluhm B.H."/>
            <person name="Cannon C."/>
            <person name="Castanera R."/>
            <person name="Culley D.E."/>
            <person name="Daum C."/>
            <person name="Ezra D."/>
            <person name="Gonzalez J.B."/>
            <person name="Henrissat B."/>
            <person name="Kuo A."/>
            <person name="Liang C."/>
            <person name="Lipzen A."/>
            <person name="Lutzoni F."/>
            <person name="Magnuson J."/>
            <person name="Mondo S."/>
            <person name="Nolan M."/>
            <person name="Ohm R."/>
            <person name="Pangilinan J."/>
            <person name="Park H.-J."/>
            <person name="Ramirez L."/>
            <person name="Alfaro M."/>
            <person name="Sun H."/>
            <person name="Tritt A."/>
            <person name="Yoshinaga Y."/>
            <person name="Zwiers L.-H."/>
            <person name="Turgeon B.G."/>
            <person name="Goodwin S.B."/>
            <person name="Spatafora J.W."/>
            <person name="Crous P.W."/>
            <person name="Grigoriev I.V."/>
        </authorList>
    </citation>
    <scope>NUCLEOTIDE SEQUENCE</scope>
    <source>
        <strain evidence="2">CBS 342.82</strain>
    </source>
</reference>
<dbReference type="GeneID" id="54365484"/>
<reference evidence="2" key="2">
    <citation type="submission" date="2020-04" db="EMBL/GenBank/DDBJ databases">
        <authorList>
            <consortium name="NCBI Genome Project"/>
        </authorList>
    </citation>
    <scope>NUCLEOTIDE SEQUENCE</scope>
    <source>
        <strain evidence="2">CBS 342.82</strain>
    </source>
</reference>
<accession>A0A6J3M561</accession>
<organism evidence="2">
    <name type="scientific">Dissoconium aciculare CBS 342.82</name>
    <dbReference type="NCBI Taxonomy" id="1314786"/>
    <lineage>
        <taxon>Eukaryota</taxon>
        <taxon>Fungi</taxon>
        <taxon>Dikarya</taxon>
        <taxon>Ascomycota</taxon>
        <taxon>Pezizomycotina</taxon>
        <taxon>Dothideomycetes</taxon>
        <taxon>Dothideomycetidae</taxon>
        <taxon>Mycosphaerellales</taxon>
        <taxon>Dissoconiaceae</taxon>
        <taxon>Dissoconium</taxon>
    </lineage>
</organism>
<name>A0A6J3M561_9PEZI</name>
<evidence type="ECO:0000313" key="2">
    <source>
        <dbReference type="RefSeq" id="XP_033460221.1"/>
    </source>
</evidence>
<dbReference type="RefSeq" id="XP_033460221.1">
    <property type="nucleotide sequence ID" value="XM_033607685.1"/>
</dbReference>